<name>A0A3P7LNS6_STRVU</name>
<gene>
    <name evidence="1" type="ORF">SVUK_LOCUS15856</name>
</gene>
<dbReference type="EMBL" id="UYYB01110402">
    <property type="protein sequence ID" value="VDM80858.1"/>
    <property type="molecule type" value="Genomic_DNA"/>
</dbReference>
<proteinExistence type="predicted"/>
<reference evidence="1 2" key="1">
    <citation type="submission" date="2018-11" db="EMBL/GenBank/DDBJ databases">
        <authorList>
            <consortium name="Pathogen Informatics"/>
        </authorList>
    </citation>
    <scope>NUCLEOTIDE SEQUENCE [LARGE SCALE GENOMIC DNA]</scope>
</reference>
<protein>
    <submittedName>
        <fullName evidence="1">Uncharacterized protein</fullName>
    </submittedName>
</protein>
<accession>A0A3P7LNS6</accession>
<keyword evidence="2" id="KW-1185">Reference proteome</keyword>
<organism evidence="1 2">
    <name type="scientific">Strongylus vulgaris</name>
    <name type="common">Blood worm</name>
    <dbReference type="NCBI Taxonomy" id="40348"/>
    <lineage>
        <taxon>Eukaryota</taxon>
        <taxon>Metazoa</taxon>
        <taxon>Ecdysozoa</taxon>
        <taxon>Nematoda</taxon>
        <taxon>Chromadorea</taxon>
        <taxon>Rhabditida</taxon>
        <taxon>Rhabditina</taxon>
        <taxon>Rhabditomorpha</taxon>
        <taxon>Strongyloidea</taxon>
        <taxon>Strongylidae</taxon>
        <taxon>Strongylus</taxon>
    </lineage>
</organism>
<evidence type="ECO:0000313" key="2">
    <source>
        <dbReference type="Proteomes" id="UP000270094"/>
    </source>
</evidence>
<dbReference type="Proteomes" id="UP000270094">
    <property type="component" value="Unassembled WGS sequence"/>
</dbReference>
<dbReference type="AlphaFoldDB" id="A0A3P7LNS6"/>
<evidence type="ECO:0000313" key="1">
    <source>
        <dbReference type="EMBL" id="VDM80858.1"/>
    </source>
</evidence>
<sequence length="71" mass="7942">MCEVSTRGHWITHAWLAETWVGVDVQEVPKACALSLKVRIKGVPDEDGNFHIGLRIATDERLSTKVKVTKN</sequence>